<sequence length="147" mass="13602">MSENEPAVDGVGGVGVDPVGTDCVDGAAAVAVSCEDAVGDSVTGEIVVVGVPVIGQEGGGAVSVGVVLGVSARIGTSSGNPSLVGGAIVAGFAEVVAEGVAVSDRAVVVVGVEVTGVVGVVRVVAGGFAADCVVTDGLVEGGSAVDG</sequence>
<dbReference type="Proteomes" id="UP000704712">
    <property type="component" value="Unassembled WGS sequence"/>
</dbReference>
<evidence type="ECO:0000313" key="4">
    <source>
        <dbReference type="EMBL" id="KAF4138731.1"/>
    </source>
</evidence>
<proteinExistence type="predicted"/>
<dbReference type="EMBL" id="WSZM01000193">
    <property type="protein sequence ID" value="KAF4038506.1"/>
    <property type="molecule type" value="Genomic_DNA"/>
</dbReference>
<organism evidence="1 5">
    <name type="scientific">Phytophthora infestans</name>
    <name type="common">Potato late blight agent</name>
    <name type="synonym">Botrytis infestans</name>
    <dbReference type="NCBI Taxonomy" id="4787"/>
    <lineage>
        <taxon>Eukaryota</taxon>
        <taxon>Sar</taxon>
        <taxon>Stramenopiles</taxon>
        <taxon>Oomycota</taxon>
        <taxon>Peronosporomycetes</taxon>
        <taxon>Peronosporales</taxon>
        <taxon>Peronosporaceae</taxon>
        <taxon>Phytophthora</taxon>
    </lineage>
</organism>
<name>A0A833SB60_PHYIN</name>
<comment type="caution">
    <text evidence="1">The sequence shown here is derived from an EMBL/GenBank/DDBJ whole genome shotgun (WGS) entry which is preliminary data.</text>
</comment>
<dbReference type="EMBL" id="WSZM01000174">
    <property type="protein sequence ID" value="KAF4039570.1"/>
    <property type="molecule type" value="Genomic_DNA"/>
</dbReference>
<evidence type="ECO:0000313" key="2">
    <source>
        <dbReference type="EMBL" id="KAF4039570.1"/>
    </source>
</evidence>
<protein>
    <submittedName>
        <fullName evidence="1">Uncharacterized protein</fullName>
    </submittedName>
</protein>
<reference evidence="1" key="1">
    <citation type="submission" date="2020-04" db="EMBL/GenBank/DDBJ databases">
        <title>Hybrid Assembly of Korean Phytophthora infestans isolates.</title>
        <authorList>
            <person name="Prokchorchik M."/>
            <person name="Lee Y."/>
            <person name="Seo J."/>
            <person name="Cho J.-H."/>
            <person name="Park Y.-E."/>
            <person name="Jang D.-C."/>
            <person name="Im J.-S."/>
            <person name="Choi J.-G."/>
            <person name="Park H.-J."/>
            <person name="Lee G.-B."/>
            <person name="Lee Y.-G."/>
            <person name="Hong S.-Y."/>
            <person name="Cho K."/>
            <person name="Sohn K.H."/>
        </authorList>
    </citation>
    <scope>NUCLEOTIDE SEQUENCE</scope>
    <source>
        <strain evidence="1">KR_1_A1</strain>
        <strain evidence="3">KR_2_A2</strain>
    </source>
</reference>
<dbReference type="AlphaFoldDB" id="A0A833SB60"/>
<evidence type="ECO:0000313" key="1">
    <source>
        <dbReference type="EMBL" id="KAF4038506.1"/>
    </source>
</evidence>
<dbReference type="EMBL" id="JAACNO010002889">
    <property type="protein sequence ID" value="KAF4130022.1"/>
    <property type="molecule type" value="Genomic_DNA"/>
</dbReference>
<evidence type="ECO:0000313" key="5">
    <source>
        <dbReference type="Proteomes" id="UP000602510"/>
    </source>
</evidence>
<dbReference type="EMBL" id="JAACNO010001641">
    <property type="protein sequence ID" value="KAF4138731.1"/>
    <property type="molecule type" value="Genomic_DNA"/>
</dbReference>
<evidence type="ECO:0000313" key="3">
    <source>
        <dbReference type="EMBL" id="KAF4130022.1"/>
    </source>
</evidence>
<dbReference type="Proteomes" id="UP000602510">
    <property type="component" value="Unassembled WGS sequence"/>
</dbReference>
<gene>
    <name evidence="2" type="ORF">GN244_ATG08404</name>
    <name evidence="1" type="ORF">GN244_ATG09380</name>
    <name evidence="4" type="ORF">GN958_ATG12080</name>
    <name evidence="3" type="ORF">GN958_ATG20785</name>
</gene>
<keyword evidence="5" id="KW-1185">Reference proteome</keyword>
<accession>A0A833SB60</accession>